<evidence type="ECO:0008006" key="4">
    <source>
        <dbReference type="Google" id="ProtNLM"/>
    </source>
</evidence>
<name>K3WD62_GLOUD</name>
<evidence type="ECO:0000313" key="3">
    <source>
        <dbReference type="Proteomes" id="UP000019132"/>
    </source>
</evidence>
<dbReference type="AlphaFoldDB" id="K3WD62"/>
<sequence length="291" mass="32987">MATVLRDIDVDIVRIQPHGATYTGGSPQYVFAVHPLNTREEVWPLTHQDGVAVASTFIGSTLRPIDESEFSIAHEAARSYSQCRSLFKELKSLTNSTKNGACQCCCFLKQNKRCPLSALFPLLDASMFPRKRLFRRRTVGVFQERRFALTLFIKSVLQKLQALHEADFLQQQELEFYQNLRGTTAFIGCKVVAALLRFLELDERVALKIREQHHSSGKLNLEGWHSDRKNLYFINEDANGQENGGATIEDPRSRPERSLSKSSSTAEEIDLTFLLATTFAHDVDEKEISFT</sequence>
<reference evidence="2" key="3">
    <citation type="submission" date="2015-02" db="UniProtKB">
        <authorList>
            <consortium name="EnsemblProtists"/>
        </authorList>
    </citation>
    <scope>IDENTIFICATION</scope>
    <source>
        <strain evidence="2">DAOM BR144</strain>
    </source>
</reference>
<accession>K3WD62</accession>
<dbReference type="eggNOG" id="ENOG502S85B">
    <property type="taxonomic scope" value="Eukaryota"/>
</dbReference>
<dbReference type="VEuPathDB" id="FungiDB:PYU1_G002900"/>
<dbReference type="InterPro" id="IPR036871">
    <property type="entry name" value="PX_dom_sf"/>
</dbReference>
<dbReference type="HOGENOM" id="CLU_881325_0_0_1"/>
<reference evidence="3" key="2">
    <citation type="submission" date="2010-04" db="EMBL/GenBank/DDBJ databases">
        <authorList>
            <person name="Buell R."/>
            <person name="Hamilton J."/>
            <person name="Hostetler J."/>
        </authorList>
    </citation>
    <scope>NUCLEOTIDE SEQUENCE [LARGE SCALE GENOMIC DNA]</scope>
    <source>
        <strain evidence="3">DAOM:BR144</strain>
    </source>
</reference>
<evidence type="ECO:0000313" key="2">
    <source>
        <dbReference type="EnsemblProtists" id="PYU1_T002903"/>
    </source>
</evidence>
<dbReference type="Gene3D" id="3.30.1520.10">
    <property type="entry name" value="Phox-like domain"/>
    <property type="match status" value="1"/>
</dbReference>
<feature type="compositionally biased region" description="Basic and acidic residues" evidence="1">
    <location>
        <begin position="249"/>
        <end position="259"/>
    </location>
</feature>
<proteinExistence type="predicted"/>
<protein>
    <recommendedName>
        <fullName evidence="4">PX domain-containing protein</fullName>
    </recommendedName>
</protein>
<dbReference type="InParanoid" id="K3WD62"/>
<dbReference type="OMA" id="FNHQSKH"/>
<keyword evidence="3" id="KW-1185">Reference proteome</keyword>
<dbReference type="EMBL" id="GL376628">
    <property type="status" value="NOT_ANNOTATED_CDS"/>
    <property type="molecule type" value="Genomic_DNA"/>
</dbReference>
<organism evidence="2 3">
    <name type="scientific">Globisporangium ultimum (strain ATCC 200006 / CBS 805.95 / DAOM BR144)</name>
    <name type="common">Pythium ultimum</name>
    <dbReference type="NCBI Taxonomy" id="431595"/>
    <lineage>
        <taxon>Eukaryota</taxon>
        <taxon>Sar</taxon>
        <taxon>Stramenopiles</taxon>
        <taxon>Oomycota</taxon>
        <taxon>Peronosporomycetes</taxon>
        <taxon>Pythiales</taxon>
        <taxon>Pythiaceae</taxon>
        <taxon>Globisporangium</taxon>
    </lineage>
</organism>
<dbReference type="GO" id="GO:0035091">
    <property type="term" value="F:phosphatidylinositol binding"/>
    <property type="evidence" value="ECO:0007669"/>
    <property type="project" value="InterPro"/>
</dbReference>
<dbReference type="Proteomes" id="UP000019132">
    <property type="component" value="Unassembled WGS sequence"/>
</dbReference>
<feature type="region of interest" description="Disordered" evidence="1">
    <location>
        <begin position="238"/>
        <end position="264"/>
    </location>
</feature>
<dbReference type="EnsemblProtists" id="PYU1_T002903">
    <property type="protein sequence ID" value="PYU1_T002903"/>
    <property type="gene ID" value="PYU1_G002900"/>
</dbReference>
<evidence type="ECO:0000256" key="1">
    <source>
        <dbReference type="SAM" id="MobiDB-lite"/>
    </source>
</evidence>
<reference evidence="3" key="1">
    <citation type="journal article" date="2010" name="Genome Biol.">
        <title>Genome sequence of the necrotrophic plant pathogen Pythium ultimum reveals original pathogenicity mechanisms and effector repertoire.</title>
        <authorList>
            <person name="Levesque C.A."/>
            <person name="Brouwer H."/>
            <person name="Cano L."/>
            <person name="Hamilton J.P."/>
            <person name="Holt C."/>
            <person name="Huitema E."/>
            <person name="Raffaele S."/>
            <person name="Robideau G.P."/>
            <person name="Thines M."/>
            <person name="Win J."/>
            <person name="Zerillo M.M."/>
            <person name="Beakes G.W."/>
            <person name="Boore J.L."/>
            <person name="Busam D."/>
            <person name="Dumas B."/>
            <person name="Ferriera S."/>
            <person name="Fuerstenberg S.I."/>
            <person name="Gachon C.M."/>
            <person name="Gaulin E."/>
            <person name="Govers F."/>
            <person name="Grenville-Briggs L."/>
            <person name="Horner N."/>
            <person name="Hostetler J."/>
            <person name="Jiang R.H."/>
            <person name="Johnson J."/>
            <person name="Krajaejun T."/>
            <person name="Lin H."/>
            <person name="Meijer H.J."/>
            <person name="Moore B."/>
            <person name="Morris P."/>
            <person name="Phuntmart V."/>
            <person name="Puiu D."/>
            <person name="Shetty J."/>
            <person name="Stajich J.E."/>
            <person name="Tripathy S."/>
            <person name="Wawra S."/>
            <person name="van West P."/>
            <person name="Whitty B.R."/>
            <person name="Coutinho P.M."/>
            <person name="Henrissat B."/>
            <person name="Martin F."/>
            <person name="Thomas P.D."/>
            <person name="Tyler B.M."/>
            <person name="De Vries R.P."/>
            <person name="Kamoun S."/>
            <person name="Yandell M."/>
            <person name="Tisserat N."/>
            <person name="Buell C.R."/>
        </authorList>
    </citation>
    <scope>NUCLEOTIDE SEQUENCE</scope>
    <source>
        <strain evidence="3">DAOM:BR144</strain>
    </source>
</reference>